<proteinExistence type="predicted"/>
<accession>A0A1B7YSI4</accession>
<gene>
    <name evidence="1" type="ORF">CH63R_00189</name>
</gene>
<evidence type="ECO:0000313" key="2">
    <source>
        <dbReference type="Proteomes" id="UP000092177"/>
    </source>
</evidence>
<protein>
    <recommendedName>
        <fullName evidence="3">Amidoligase enzyme</fullName>
    </recommendedName>
</protein>
<dbReference type="GeneID" id="28859271"/>
<sequence length="831" mass="92296">MSVRIHLEFVVRVDAAVSRQTKETTYKPEDPGAKISARLRKMGVPASNTLGDVDWFVHVDQEIIHLGKTTWRLAHVSSPFIPLDSSLTYTVASVCSAIQTDNDIKIGLNHLPRLGVEIKPENSVFTVIEAQRALALLWSAGPRLSALHAEYCGVGSAVAPGLEFSRLANASKRFFLPPIDLPHEISLKRESKETMSNHGFSGKVQVWVPTQTRGTSLENHAIRSIKGGLSTIKDLVEGTRVYVKKSKDDEARVTRGAYDFTSLLQPDNHSIRFNQHGGTMNARAIVAWAEVCRNIVDFCKNAPQSLLQSLLERLSRPSVASSETAESSSSRPYTVFDLLVDLRLPSQAAYYESLGLNPFVPELTKRMSVDLLEREGVPHQTFGVEIEYLVPYNRIEHPDARPDDRRWVYTHPAARVSPFNSAYSALGNRLARLLTGAGHLGVTFDSQFRSWGPTIPMGSKANIANIAQKMGYPLIRFVDDVDSIHQIWHIHSDPSLSNFQNGEFGYGGHVGVELSSPVFRPTPGDFGKVIDVVQLIRASTRSMTDPTCGFHVHVGDVRGFSLRSMKKIATLVWAAEPVLYSLVHPSRSDFETAAPISTKSALAEEDVLDKYDSDVNTAASTDMEAHLPMDEMAQRLKDMMLALWSSKNVPDILGLLQPGDDGHKGGLSFASMTRTYFGDSTAITSIYQGTVEFRQLEGTLDPELIMYWTKLVLRIAEVGRDMPAARFSAALSKIIKKYPTERERLSALLEVLGLEEHLTYWGRAVAKNKAQALATAPAEGSERKRYQLPDEVSQYGYDERNAFLREFFEDNMVFVPETDETAFKNAKNLSL</sequence>
<dbReference type="OrthoDB" id="412402at2759"/>
<reference evidence="2" key="1">
    <citation type="journal article" date="2017" name="BMC Genomics">
        <title>Gapless genome assembly of Colletotrichum higginsianum reveals chromosome structure and association of transposable elements with secondary metabolite gene clusters.</title>
        <authorList>
            <person name="Dallery J.-F."/>
            <person name="Lapalu N."/>
            <person name="Zampounis A."/>
            <person name="Pigne S."/>
            <person name="Luyten I."/>
            <person name="Amselem J."/>
            <person name="Wittenberg A.H.J."/>
            <person name="Zhou S."/>
            <person name="de Queiroz M.V."/>
            <person name="Robin G.P."/>
            <person name="Auger A."/>
            <person name="Hainaut M."/>
            <person name="Henrissat B."/>
            <person name="Kim K.-T."/>
            <person name="Lee Y.-H."/>
            <person name="Lespinet O."/>
            <person name="Schwartz D.C."/>
            <person name="Thon M.R."/>
            <person name="O'Connell R.J."/>
        </authorList>
    </citation>
    <scope>NUCLEOTIDE SEQUENCE [LARGE SCALE GENOMIC DNA]</scope>
    <source>
        <strain evidence="2">IMI 349063</strain>
    </source>
</reference>
<dbReference type="Pfam" id="PF12224">
    <property type="entry name" value="Amidoligase_2"/>
    <property type="match status" value="1"/>
</dbReference>
<evidence type="ECO:0008006" key="3">
    <source>
        <dbReference type="Google" id="ProtNLM"/>
    </source>
</evidence>
<comment type="caution">
    <text evidence="1">The sequence shown here is derived from an EMBL/GenBank/DDBJ whole genome shotgun (WGS) entry which is preliminary data.</text>
</comment>
<keyword evidence="2" id="KW-1185">Reference proteome</keyword>
<organism evidence="1 2">
    <name type="scientific">Colletotrichum higginsianum (strain IMI 349063)</name>
    <name type="common">Crucifer anthracnose fungus</name>
    <dbReference type="NCBI Taxonomy" id="759273"/>
    <lineage>
        <taxon>Eukaryota</taxon>
        <taxon>Fungi</taxon>
        <taxon>Dikarya</taxon>
        <taxon>Ascomycota</taxon>
        <taxon>Pezizomycotina</taxon>
        <taxon>Sordariomycetes</taxon>
        <taxon>Hypocreomycetidae</taxon>
        <taxon>Glomerellales</taxon>
        <taxon>Glomerellaceae</taxon>
        <taxon>Colletotrichum</taxon>
        <taxon>Colletotrichum destructivum species complex</taxon>
    </lineage>
</organism>
<dbReference type="RefSeq" id="XP_018163526.1">
    <property type="nucleotide sequence ID" value="XM_018295164.1"/>
</dbReference>
<evidence type="ECO:0000313" key="1">
    <source>
        <dbReference type="EMBL" id="OBR15009.1"/>
    </source>
</evidence>
<dbReference type="KEGG" id="chig:CH63R_00189"/>
<dbReference type="AlphaFoldDB" id="A0A1B7YSI4"/>
<dbReference type="VEuPathDB" id="FungiDB:CH63R_00189"/>
<dbReference type="EMBL" id="LTAN01000001">
    <property type="protein sequence ID" value="OBR15009.1"/>
    <property type="molecule type" value="Genomic_DNA"/>
</dbReference>
<dbReference type="InterPro" id="IPR022025">
    <property type="entry name" value="Amidoligase_2"/>
</dbReference>
<dbReference type="PANTHER" id="PTHR36847:SF1">
    <property type="entry name" value="AMIDOLIGASE ENZYME"/>
    <property type="match status" value="1"/>
</dbReference>
<name>A0A1B7YSI4_COLHI</name>
<dbReference type="Proteomes" id="UP000092177">
    <property type="component" value="Chromosome 1"/>
</dbReference>
<dbReference type="PANTHER" id="PTHR36847">
    <property type="entry name" value="AMIDOLIGASE ENZYME"/>
    <property type="match status" value="1"/>
</dbReference>